<dbReference type="EMBL" id="DS472449">
    <property type="protein sequence ID" value="EDO27863.1"/>
    <property type="molecule type" value="Genomic_DNA"/>
</dbReference>
<accession>A7T833</accession>
<dbReference type="PhylomeDB" id="A7T833"/>
<keyword evidence="2" id="KW-1185">Reference proteome</keyword>
<evidence type="ECO:0008006" key="3">
    <source>
        <dbReference type="Google" id="ProtNLM"/>
    </source>
</evidence>
<name>A7T833_NEMVE</name>
<reference evidence="1 2" key="1">
    <citation type="journal article" date="2007" name="Science">
        <title>Sea anemone genome reveals ancestral eumetazoan gene repertoire and genomic organization.</title>
        <authorList>
            <person name="Putnam N.H."/>
            <person name="Srivastava M."/>
            <person name="Hellsten U."/>
            <person name="Dirks B."/>
            <person name="Chapman J."/>
            <person name="Salamov A."/>
            <person name="Terry A."/>
            <person name="Shapiro H."/>
            <person name="Lindquist E."/>
            <person name="Kapitonov V.V."/>
            <person name="Jurka J."/>
            <person name="Genikhovich G."/>
            <person name="Grigoriev I.V."/>
            <person name="Lucas S.M."/>
            <person name="Steele R.E."/>
            <person name="Finnerty J.R."/>
            <person name="Technau U."/>
            <person name="Martindale M.Q."/>
            <person name="Rokhsar D.S."/>
        </authorList>
    </citation>
    <scope>NUCLEOTIDE SEQUENCE [LARGE SCALE GENOMIC DNA]</scope>
    <source>
        <strain evidence="2">CH2 X CH6</strain>
    </source>
</reference>
<evidence type="ECO:0000313" key="1">
    <source>
        <dbReference type="EMBL" id="EDO27863.1"/>
    </source>
</evidence>
<gene>
    <name evidence="1" type="ORF">NEMVEDRAFT_v1g149650</name>
</gene>
<feature type="non-terminal residue" evidence="1">
    <location>
        <position position="81"/>
    </location>
</feature>
<proteinExistence type="predicted"/>
<organism evidence="1 2">
    <name type="scientific">Nematostella vectensis</name>
    <name type="common">Starlet sea anemone</name>
    <dbReference type="NCBI Taxonomy" id="45351"/>
    <lineage>
        <taxon>Eukaryota</taxon>
        <taxon>Metazoa</taxon>
        <taxon>Cnidaria</taxon>
        <taxon>Anthozoa</taxon>
        <taxon>Hexacorallia</taxon>
        <taxon>Actiniaria</taxon>
        <taxon>Edwardsiidae</taxon>
        <taxon>Nematostella</taxon>
    </lineage>
</organism>
<dbReference type="Proteomes" id="UP000001593">
    <property type="component" value="Unassembled WGS sequence"/>
</dbReference>
<dbReference type="InParanoid" id="A7T833"/>
<evidence type="ECO:0000313" key="2">
    <source>
        <dbReference type="Proteomes" id="UP000001593"/>
    </source>
</evidence>
<dbReference type="HOGENOM" id="CLU_195679_0_0_1"/>
<dbReference type="AlphaFoldDB" id="A7T833"/>
<protein>
    <recommendedName>
        <fullName evidence="3">Reverse transcriptase domain-containing protein</fullName>
    </recommendedName>
</protein>
<sequence>MIAPFFVEFRKHNIRSTFLPNIYINNLPNCFEHPKPRMYADDTHLTFESNNIEDINLYLNQDLANVGEWLVDNMLTLNQSK</sequence>